<keyword evidence="3" id="KW-1185">Reference proteome</keyword>
<evidence type="ECO:0000313" key="3">
    <source>
        <dbReference type="Proteomes" id="UP000502035"/>
    </source>
</evidence>
<evidence type="ECO:0000256" key="1">
    <source>
        <dbReference type="SAM" id="Phobius"/>
    </source>
</evidence>
<keyword evidence="1" id="KW-1133">Transmembrane helix</keyword>
<dbReference type="EMBL" id="CP049866">
    <property type="protein sequence ID" value="QIK76888.1"/>
    <property type="molecule type" value="Genomic_DNA"/>
</dbReference>
<dbReference type="AlphaFoldDB" id="A0A6G7YJH3"/>
<protein>
    <submittedName>
        <fullName evidence="2">Flp family type IVb pilin</fullName>
    </submittedName>
</protein>
<reference evidence="2 3" key="1">
    <citation type="submission" date="2020-03" db="EMBL/GenBank/DDBJ databases">
        <title>Nocardioides sp. nov., isolated from fish.</title>
        <authorList>
            <person name="Hyun D.-W."/>
            <person name="Bae J.-W."/>
        </authorList>
    </citation>
    <scope>NUCLEOTIDE SEQUENCE [LARGE SCALE GENOMIC DNA]</scope>
    <source>
        <strain evidence="2 3">HDW12A</strain>
    </source>
</reference>
<proteinExistence type="predicted"/>
<keyword evidence="1" id="KW-0812">Transmembrane</keyword>
<dbReference type="Proteomes" id="UP000502035">
    <property type="component" value="Chromosome"/>
</dbReference>
<organism evidence="2 3">
    <name type="scientific">Nocardioides piscis</name>
    <dbReference type="NCBI Taxonomy" id="2714938"/>
    <lineage>
        <taxon>Bacteria</taxon>
        <taxon>Bacillati</taxon>
        <taxon>Actinomycetota</taxon>
        <taxon>Actinomycetes</taxon>
        <taxon>Propionibacteriales</taxon>
        <taxon>Nocardioidaceae</taxon>
        <taxon>Nocardioides</taxon>
    </lineage>
</organism>
<accession>A0A6G7YJH3</accession>
<name>A0A6G7YJH3_9ACTN</name>
<feature type="transmembrane region" description="Helical" evidence="1">
    <location>
        <begin position="20"/>
        <end position="46"/>
    </location>
</feature>
<dbReference type="RefSeq" id="WP_166320573.1">
    <property type="nucleotide sequence ID" value="NZ_CP049866.1"/>
</dbReference>
<gene>
    <name evidence="2" type="ORF">G7071_17060</name>
</gene>
<evidence type="ECO:0000313" key="2">
    <source>
        <dbReference type="EMBL" id="QIK76888.1"/>
    </source>
</evidence>
<dbReference type="KEGG" id="npi:G7071_17060"/>
<sequence>MADQPRRRSHAETGASAVEYALLISMVAGLIFVIVTIFGTSVGQLFTIQWWP</sequence>
<keyword evidence="1" id="KW-0472">Membrane</keyword>